<evidence type="ECO:0000313" key="2">
    <source>
        <dbReference type="Proteomes" id="UP000324748"/>
    </source>
</evidence>
<dbReference type="AlphaFoldDB" id="A0A5B0MR39"/>
<accession>A0A5B0MR39</accession>
<proteinExistence type="predicted"/>
<comment type="caution">
    <text evidence="1">The sequence shown here is derived from an EMBL/GenBank/DDBJ whole genome shotgun (WGS) entry which is preliminary data.</text>
</comment>
<reference evidence="1 2" key="1">
    <citation type="submission" date="2019-05" db="EMBL/GenBank/DDBJ databases">
        <title>Emergence of the Ug99 lineage of the wheat stem rust pathogen through somatic hybridization.</title>
        <authorList>
            <person name="Li F."/>
            <person name="Upadhyaya N.M."/>
            <person name="Sperschneider J."/>
            <person name="Matny O."/>
            <person name="Nguyen-Phuc H."/>
            <person name="Mago R."/>
            <person name="Raley C."/>
            <person name="Miller M.E."/>
            <person name="Silverstein K.A.T."/>
            <person name="Henningsen E."/>
            <person name="Hirsch C.D."/>
            <person name="Visser B."/>
            <person name="Pretorius Z.A."/>
            <person name="Steffenson B.J."/>
            <person name="Schwessinger B."/>
            <person name="Dodds P.N."/>
            <person name="Figueroa M."/>
        </authorList>
    </citation>
    <scope>NUCLEOTIDE SEQUENCE [LARGE SCALE GENOMIC DNA]</scope>
    <source>
        <strain evidence="1">21-0</strain>
    </source>
</reference>
<protein>
    <submittedName>
        <fullName evidence="1">Uncharacterized protein</fullName>
    </submittedName>
</protein>
<evidence type="ECO:0000313" key="1">
    <source>
        <dbReference type="EMBL" id="KAA1079401.1"/>
    </source>
</evidence>
<organism evidence="1 2">
    <name type="scientific">Puccinia graminis f. sp. tritici</name>
    <dbReference type="NCBI Taxonomy" id="56615"/>
    <lineage>
        <taxon>Eukaryota</taxon>
        <taxon>Fungi</taxon>
        <taxon>Dikarya</taxon>
        <taxon>Basidiomycota</taxon>
        <taxon>Pucciniomycotina</taxon>
        <taxon>Pucciniomycetes</taxon>
        <taxon>Pucciniales</taxon>
        <taxon>Pucciniaceae</taxon>
        <taxon>Puccinia</taxon>
    </lineage>
</organism>
<gene>
    <name evidence="1" type="ORF">PGT21_010156</name>
</gene>
<sequence length="136" mass="14508">MAGVATLAHHLQGTDPATSIILPPLHNHPAQLKLPVKGQRKIGAALNPKGCRLRDKKIPLAGHPEWICTLSIGIVTEKGAPHSETNGSSTAAWSIQREAAEAGSLCRCRNAPFGRACCATLNAWWDRRAVLILPSP</sequence>
<dbReference type="Proteomes" id="UP000324748">
    <property type="component" value="Unassembled WGS sequence"/>
</dbReference>
<keyword evidence="2" id="KW-1185">Reference proteome</keyword>
<dbReference type="EMBL" id="VSWC01000132">
    <property type="protein sequence ID" value="KAA1079401.1"/>
    <property type="molecule type" value="Genomic_DNA"/>
</dbReference>
<name>A0A5B0MR39_PUCGR</name>